<comment type="subcellular location">
    <subcellularLocation>
        <location evidence="1">Cell outer membrane</location>
        <topology evidence="1">Multi-pass membrane protein</topology>
    </subcellularLocation>
</comment>
<name>A0A4S3KBN1_9GAMM</name>
<evidence type="ECO:0000259" key="12">
    <source>
        <dbReference type="PROSITE" id="PS51123"/>
    </source>
</evidence>
<evidence type="ECO:0000256" key="5">
    <source>
        <dbReference type="ARBA" id="ARBA00022729"/>
    </source>
</evidence>
<dbReference type="GO" id="GO:0005509">
    <property type="term" value="F:calcium ion binding"/>
    <property type="evidence" value="ECO:0007669"/>
    <property type="project" value="InterPro"/>
</dbReference>
<evidence type="ECO:0000256" key="10">
    <source>
        <dbReference type="PROSITE-ProRule" id="PRU00473"/>
    </source>
</evidence>
<evidence type="ECO:0000256" key="11">
    <source>
        <dbReference type="SAM" id="SignalP"/>
    </source>
</evidence>
<dbReference type="GO" id="GO:0009279">
    <property type="term" value="C:cell outer membrane"/>
    <property type="evidence" value="ECO:0007669"/>
    <property type="project" value="UniProtKB-SubCell"/>
</dbReference>
<keyword evidence="7" id="KW-0626">Porin</keyword>
<dbReference type="InterPro" id="IPR050330">
    <property type="entry name" value="Bact_OuterMem_StrucFunc"/>
</dbReference>
<dbReference type="Gene3D" id="3.30.1330.60">
    <property type="entry name" value="OmpA-like domain"/>
    <property type="match status" value="1"/>
</dbReference>
<dbReference type="Proteomes" id="UP000295341">
    <property type="component" value="Unassembled WGS sequence"/>
</dbReference>
<keyword evidence="8 10" id="KW-0472">Membrane</keyword>
<reference evidence="13 14" key="1">
    <citation type="submission" date="2019-03" db="EMBL/GenBank/DDBJ databases">
        <title>Genomic Encyclopedia of Type Strains, Phase IV (KMG-IV): sequencing the most valuable type-strain genomes for metagenomic binning, comparative biology and taxonomic classification.</title>
        <authorList>
            <person name="Goeker M."/>
        </authorList>
    </citation>
    <scope>NUCLEOTIDE SEQUENCE [LARGE SCALE GENOMIC DNA]</scope>
    <source>
        <strain evidence="13 14">DSM 26377</strain>
    </source>
</reference>
<sequence>MAIKGSLRSGLVKGLIGASLAGFSVSAMAQSSPGWYFGIEGFYADTKDLDGAATIKLPDSTTVSPNTCVLPIELLGVNLEALGLCVLGNNQGTISEPGTVAQTTSSIALDGGFGGGASFGYLFDGGLRPELNLRYSENDLKSFRTGGFDGSSDGSLRAVRLMANIWYDLDFGNLAPYFGGGLGLQNTELKGFGTKADDDTMAFQAGAGVAYWFGNATALSLDYRYVSSEEPEFKTTDAATGIQTTRDGEYKAHNIGASLRYSFGGQFKDSDGDGVLDRKDKCPNTPQGVQVYSDGCPIDLDQDGVPDYLDKCPNTPPGAPVNADGCPFDSDGDGIPDHLDQCPGTPAGVKVDGKGCPLDSDGDGVPDYLDKCPETAAGAAVNAQGCDISDRDGDGIPDNLDKCPDSDPKIKVGPDGCPLDSDGDGIPDYLDECPHTPPGLKVLPNGCALVGDCRKPRAGEAVDAKGCALDQRFILRGVKFEFDSDKLTKPAELILNDVADTLAAYPDVTVEVQGHTDSLGTDAYNLGLSERRAIAVKRYLDGRGVNGNRLRPVGYGESAPIASDATPEGQEENRRVEFRVVGN</sequence>
<dbReference type="RefSeq" id="WP_281280151.1">
    <property type="nucleotide sequence ID" value="NZ_MWIN01000001.1"/>
</dbReference>
<keyword evidence="5 11" id="KW-0732">Signal</keyword>
<dbReference type="CDD" id="cd07185">
    <property type="entry name" value="OmpA_C-like"/>
    <property type="match status" value="1"/>
</dbReference>
<accession>A0A4S3KBN1</accession>
<dbReference type="Gene3D" id="4.10.1080.10">
    <property type="entry name" value="TSP type-3 repeat"/>
    <property type="match status" value="1"/>
</dbReference>
<dbReference type="EMBL" id="SOBT01000008">
    <property type="protein sequence ID" value="TDU32728.1"/>
    <property type="molecule type" value="Genomic_DNA"/>
</dbReference>
<dbReference type="PANTHER" id="PTHR30329:SF21">
    <property type="entry name" value="LIPOPROTEIN YIAD-RELATED"/>
    <property type="match status" value="1"/>
</dbReference>
<comment type="caution">
    <text evidence="13">The sequence shown here is derived from an EMBL/GenBank/DDBJ whole genome shotgun (WGS) entry which is preliminary data.</text>
</comment>
<protein>
    <submittedName>
        <fullName evidence="13">Thrombospondin type 3 repeat-containing protein</fullName>
    </submittedName>
</protein>
<dbReference type="SUPFAM" id="SSF56925">
    <property type="entry name" value="OMPA-like"/>
    <property type="match status" value="1"/>
</dbReference>
<proteinExistence type="predicted"/>
<dbReference type="GO" id="GO:0007155">
    <property type="term" value="P:cell adhesion"/>
    <property type="evidence" value="ECO:0007669"/>
    <property type="project" value="InterPro"/>
</dbReference>
<keyword evidence="14" id="KW-1185">Reference proteome</keyword>
<dbReference type="SUPFAM" id="SSF103088">
    <property type="entry name" value="OmpA-like"/>
    <property type="match status" value="1"/>
</dbReference>
<dbReference type="PANTHER" id="PTHR30329">
    <property type="entry name" value="STATOR ELEMENT OF FLAGELLAR MOTOR COMPLEX"/>
    <property type="match status" value="1"/>
</dbReference>
<dbReference type="PROSITE" id="PS01068">
    <property type="entry name" value="OMPA_1"/>
    <property type="match status" value="1"/>
</dbReference>
<keyword evidence="2" id="KW-0813">Transport</keyword>
<evidence type="ECO:0000313" key="13">
    <source>
        <dbReference type="EMBL" id="TDU32728.1"/>
    </source>
</evidence>
<keyword evidence="4" id="KW-0812">Transmembrane</keyword>
<dbReference type="PROSITE" id="PS51123">
    <property type="entry name" value="OMPA_2"/>
    <property type="match status" value="1"/>
</dbReference>
<dbReference type="InterPro" id="IPR006665">
    <property type="entry name" value="OmpA-like"/>
</dbReference>
<dbReference type="GO" id="GO:0046930">
    <property type="term" value="C:pore complex"/>
    <property type="evidence" value="ECO:0007669"/>
    <property type="project" value="UniProtKB-KW"/>
</dbReference>
<evidence type="ECO:0000256" key="1">
    <source>
        <dbReference type="ARBA" id="ARBA00004571"/>
    </source>
</evidence>
<evidence type="ECO:0000256" key="4">
    <source>
        <dbReference type="ARBA" id="ARBA00022692"/>
    </source>
</evidence>
<dbReference type="InterPro" id="IPR027385">
    <property type="entry name" value="Beta-barrel_OMP"/>
</dbReference>
<dbReference type="Pfam" id="PF02412">
    <property type="entry name" value="TSP_3"/>
    <property type="match status" value="6"/>
</dbReference>
<dbReference type="InterPro" id="IPR006664">
    <property type="entry name" value="OMP_bac"/>
</dbReference>
<dbReference type="Pfam" id="PF00691">
    <property type="entry name" value="OmpA"/>
    <property type="match status" value="1"/>
</dbReference>
<dbReference type="Pfam" id="PF13505">
    <property type="entry name" value="OMP_b-brl"/>
    <property type="match status" value="1"/>
</dbReference>
<organism evidence="13 14">
    <name type="scientific">Panacagrimonas perspica</name>
    <dbReference type="NCBI Taxonomy" id="381431"/>
    <lineage>
        <taxon>Bacteria</taxon>
        <taxon>Pseudomonadati</taxon>
        <taxon>Pseudomonadota</taxon>
        <taxon>Gammaproteobacteria</taxon>
        <taxon>Nevskiales</taxon>
        <taxon>Nevskiaceae</taxon>
        <taxon>Panacagrimonas</taxon>
    </lineage>
</organism>
<evidence type="ECO:0000256" key="8">
    <source>
        <dbReference type="ARBA" id="ARBA00023136"/>
    </source>
</evidence>
<evidence type="ECO:0000313" key="14">
    <source>
        <dbReference type="Proteomes" id="UP000295341"/>
    </source>
</evidence>
<evidence type="ECO:0000256" key="6">
    <source>
        <dbReference type="ARBA" id="ARBA00023065"/>
    </source>
</evidence>
<dbReference type="InterPro" id="IPR028974">
    <property type="entry name" value="TSP_type-3_rpt"/>
</dbReference>
<gene>
    <name evidence="13" type="ORF">DFR24_2129</name>
</gene>
<evidence type="ECO:0000256" key="9">
    <source>
        <dbReference type="ARBA" id="ARBA00023237"/>
    </source>
</evidence>
<dbReference type="InterPro" id="IPR011250">
    <property type="entry name" value="OMP/PagP_B-barrel"/>
</dbReference>
<dbReference type="InterPro" id="IPR003367">
    <property type="entry name" value="Thrombospondin_3-like_rpt"/>
</dbReference>
<evidence type="ECO:0000256" key="3">
    <source>
        <dbReference type="ARBA" id="ARBA00022452"/>
    </source>
</evidence>
<dbReference type="SUPFAM" id="SSF103647">
    <property type="entry name" value="TSP type-3 repeat"/>
    <property type="match status" value="2"/>
</dbReference>
<dbReference type="GO" id="GO:0006811">
    <property type="term" value="P:monoatomic ion transport"/>
    <property type="evidence" value="ECO:0007669"/>
    <property type="project" value="UniProtKB-KW"/>
</dbReference>
<dbReference type="GO" id="GO:0015288">
    <property type="term" value="F:porin activity"/>
    <property type="evidence" value="ECO:0007669"/>
    <property type="project" value="UniProtKB-KW"/>
</dbReference>
<dbReference type="PRINTS" id="PR01023">
    <property type="entry name" value="NAFLGMOTY"/>
</dbReference>
<dbReference type="PRINTS" id="PR01021">
    <property type="entry name" value="OMPADOMAIN"/>
</dbReference>
<dbReference type="Gene3D" id="2.40.160.20">
    <property type="match status" value="1"/>
</dbReference>
<dbReference type="InterPro" id="IPR036737">
    <property type="entry name" value="OmpA-like_sf"/>
</dbReference>
<keyword evidence="9" id="KW-0998">Cell outer membrane</keyword>
<evidence type="ECO:0000256" key="7">
    <source>
        <dbReference type="ARBA" id="ARBA00023114"/>
    </source>
</evidence>
<feature type="domain" description="OmpA-like" evidence="12">
    <location>
        <begin position="467"/>
        <end position="583"/>
    </location>
</feature>
<feature type="signal peptide" evidence="11">
    <location>
        <begin position="1"/>
        <end position="29"/>
    </location>
</feature>
<dbReference type="InterPro" id="IPR006690">
    <property type="entry name" value="OMPA-like_CS"/>
</dbReference>
<evidence type="ECO:0000256" key="2">
    <source>
        <dbReference type="ARBA" id="ARBA00022448"/>
    </source>
</evidence>
<keyword evidence="3" id="KW-1134">Transmembrane beta strand</keyword>
<feature type="chain" id="PRO_5030100245" evidence="11">
    <location>
        <begin position="30"/>
        <end position="583"/>
    </location>
</feature>
<keyword evidence="6" id="KW-0406">Ion transport</keyword>
<dbReference type="AlphaFoldDB" id="A0A4S3KBN1"/>